<dbReference type="Proteomes" id="UP000008561">
    <property type="component" value="Chromosome"/>
</dbReference>
<dbReference type="OrthoDB" id="5471290at2"/>
<keyword evidence="2" id="KW-1185">Reference proteome</keyword>
<sequence>METAELTQFIDQWRTDGAGTRDAFITFKGHLENMPDAVLSFKARPGISYSLRAARPGQQRELFVMVDVIDDDPDNRWLSVCFYGEMITDPDELGDLIPGGLLGEDGHCFDLNESDDAMAAYLQKRMDEAYQAAVA</sequence>
<reference evidence="1 2" key="1">
    <citation type="submission" date="2007-10" db="EMBL/GenBank/DDBJ databases">
        <title>Complete sequence of Desulfococcus oleovorans Hxd3.</title>
        <authorList>
            <consortium name="US DOE Joint Genome Institute"/>
            <person name="Copeland A."/>
            <person name="Lucas S."/>
            <person name="Lapidus A."/>
            <person name="Barry K."/>
            <person name="Glavina del Rio T."/>
            <person name="Dalin E."/>
            <person name="Tice H."/>
            <person name="Pitluck S."/>
            <person name="Kiss H."/>
            <person name="Brettin T."/>
            <person name="Bruce D."/>
            <person name="Detter J.C."/>
            <person name="Han C."/>
            <person name="Schmutz J."/>
            <person name="Larimer F."/>
            <person name="Land M."/>
            <person name="Hauser L."/>
            <person name="Kyrpides N."/>
            <person name="Kim E."/>
            <person name="Wawrik B."/>
            <person name="Richardson P."/>
        </authorList>
    </citation>
    <scope>NUCLEOTIDE SEQUENCE [LARGE SCALE GENOMIC DNA]</scope>
    <source>
        <strain evidence="2">DSM 6200 / JCM 39069 / Hxd3</strain>
    </source>
</reference>
<gene>
    <name evidence="1" type="ordered locus">Dole_1637</name>
</gene>
<organism evidence="1 2">
    <name type="scientific">Desulfosudis oleivorans (strain DSM 6200 / JCM 39069 / Hxd3)</name>
    <name type="common">Desulfococcus oleovorans</name>
    <dbReference type="NCBI Taxonomy" id="96561"/>
    <lineage>
        <taxon>Bacteria</taxon>
        <taxon>Pseudomonadati</taxon>
        <taxon>Thermodesulfobacteriota</taxon>
        <taxon>Desulfobacteria</taxon>
        <taxon>Desulfobacterales</taxon>
        <taxon>Desulfosudaceae</taxon>
        <taxon>Desulfosudis</taxon>
    </lineage>
</organism>
<dbReference type="RefSeq" id="WP_012175057.1">
    <property type="nucleotide sequence ID" value="NC_009943.1"/>
</dbReference>
<proteinExistence type="predicted"/>
<name>A9A0E1_DESOH</name>
<dbReference type="KEGG" id="dol:Dole_1637"/>
<dbReference type="AlphaFoldDB" id="A9A0E1"/>
<dbReference type="HOGENOM" id="CLU_1903272_0_0_7"/>
<evidence type="ECO:0000313" key="2">
    <source>
        <dbReference type="Proteomes" id="UP000008561"/>
    </source>
</evidence>
<protein>
    <submittedName>
        <fullName evidence="1">Uncharacterized protein</fullName>
    </submittedName>
</protein>
<dbReference type="STRING" id="96561.Dole_1637"/>
<dbReference type="EMBL" id="CP000859">
    <property type="protein sequence ID" value="ABW67441.1"/>
    <property type="molecule type" value="Genomic_DNA"/>
</dbReference>
<evidence type="ECO:0000313" key="1">
    <source>
        <dbReference type="EMBL" id="ABW67441.1"/>
    </source>
</evidence>
<dbReference type="eggNOG" id="ENOG5032RPF">
    <property type="taxonomic scope" value="Bacteria"/>
</dbReference>
<accession>A9A0E1</accession>